<keyword evidence="2" id="KW-0812">Transmembrane</keyword>
<feature type="region of interest" description="Disordered" evidence="1">
    <location>
        <begin position="203"/>
        <end position="240"/>
    </location>
</feature>
<dbReference type="PRINTS" id="PR01217">
    <property type="entry name" value="PRICHEXTENSN"/>
</dbReference>
<dbReference type="EMBL" id="JAODZU010000026">
    <property type="protein sequence ID" value="MDH0364771.1"/>
    <property type="molecule type" value="Genomic_DNA"/>
</dbReference>
<dbReference type="InterPro" id="IPR025874">
    <property type="entry name" value="DZR"/>
</dbReference>
<evidence type="ECO:0000259" key="3">
    <source>
        <dbReference type="Pfam" id="PF12773"/>
    </source>
</evidence>
<evidence type="ECO:0000313" key="5">
    <source>
        <dbReference type="Proteomes" id="UP001158297"/>
    </source>
</evidence>
<reference evidence="4" key="1">
    <citation type="submission" date="2022-09" db="EMBL/GenBank/DDBJ databases">
        <title>Intensive care unit water sources are persistently colonized with multi-drug resistant bacteria and are the site of extensive horizontal gene transfer of antibiotic resistance genes.</title>
        <authorList>
            <person name="Diorio-Toth L."/>
        </authorList>
    </citation>
    <scope>NUCLEOTIDE SEQUENCE</scope>
    <source>
        <strain evidence="4">GD04130</strain>
    </source>
</reference>
<feature type="domain" description="DZANK-type" evidence="3">
    <location>
        <begin position="3"/>
        <end position="58"/>
    </location>
</feature>
<gene>
    <name evidence="4" type="ORF">N7330_17185</name>
</gene>
<organism evidence="4 5">
    <name type="scientific">Comamonas aquatica</name>
    <dbReference type="NCBI Taxonomy" id="225991"/>
    <lineage>
        <taxon>Bacteria</taxon>
        <taxon>Pseudomonadati</taxon>
        <taxon>Pseudomonadota</taxon>
        <taxon>Betaproteobacteria</taxon>
        <taxon>Burkholderiales</taxon>
        <taxon>Comamonadaceae</taxon>
        <taxon>Comamonas</taxon>
    </lineage>
</organism>
<proteinExistence type="predicted"/>
<sequence length="240" mass="23717">MHCHHCTHPLSDNAKFCKQCGTPTQVAAGTEEVAVTKEACSACGALCSPGAKFCLQCGVARTAAAVVAPTPASTPSAPLVSPPVPVTPAADPVAPTPPVTGPAATPPKPAALQPKLLALVVVGVLAVAAGGTWMLFKPGAQTVINAERLNDPTPSLPEDEDKARAANIVGPQAEALDPASAAEALPTPAEPAVVAAPQPLEPAVAPAPAPVAATPKPAAPKPVAPKPAPKPANTLDSLLD</sequence>
<accession>A0AA42L8N3</accession>
<feature type="compositionally biased region" description="Low complexity" evidence="1">
    <location>
        <begin position="203"/>
        <end position="216"/>
    </location>
</feature>
<name>A0AA42L8N3_9BURK</name>
<feature type="transmembrane region" description="Helical" evidence="2">
    <location>
        <begin position="116"/>
        <end position="136"/>
    </location>
</feature>
<comment type="caution">
    <text evidence="4">The sequence shown here is derived from an EMBL/GenBank/DDBJ whole genome shotgun (WGS) entry which is preliminary data.</text>
</comment>
<evidence type="ECO:0000256" key="2">
    <source>
        <dbReference type="SAM" id="Phobius"/>
    </source>
</evidence>
<evidence type="ECO:0000313" key="4">
    <source>
        <dbReference type="EMBL" id="MDH0364771.1"/>
    </source>
</evidence>
<evidence type="ECO:0000256" key="1">
    <source>
        <dbReference type="SAM" id="MobiDB-lite"/>
    </source>
</evidence>
<keyword evidence="2" id="KW-0472">Membrane</keyword>
<keyword evidence="2" id="KW-1133">Transmembrane helix</keyword>
<feature type="compositionally biased region" description="Pro residues" evidence="1">
    <location>
        <begin position="217"/>
        <end position="230"/>
    </location>
</feature>
<dbReference type="AlphaFoldDB" id="A0AA42L8N3"/>
<protein>
    <submittedName>
        <fullName evidence="4">Zinc ribbon domain-containing protein</fullName>
    </submittedName>
</protein>
<dbReference type="Proteomes" id="UP001158297">
    <property type="component" value="Unassembled WGS sequence"/>
</dbReference>
<dbReference type="Pfam" id="PF12773">
    <property type="entry name" value="DZR"/>
    <property type="match status" value="1"/>
</dbReference>